<dbReference type="InterPro" id="IPR041879">
    <property type="entry name" value="YvgL-like_PBP2"/>
</dbReference>
<dbReference type="FunFam" id="3.40.190.10:FF:000035">
    <property type="entry name" value="Molybdate ABC transporter substrate-binding protein"/>
    <property type="match status" value="1"/>
</dbReference>
<reference evidence="7 8" key="2">
    <citation type="submission" date="2018-06" db="EMBL/GenBank/DDBJ databases">
        <authorList>
            <person name="Zhirakovskaya E."/>
        </authorList>
    </citation>
    <scope>NUCLEOTIDE SEQUENCE [LARGE SCALE GENOMIC DNA]</scope>
    <source>
        <strain evidence="7 8">FBKL4.011</strain>
    </source>
</reference>
<feature type="signal peptide" evidence="6">
    <location>
        <begin position="1"/>
        <end position="24"/>
    </location>
</feature>
<dbReference type="InterPro" id="IPR005950">
    <property type="entry name" value="ModA"/>
</dbReference>
<dbReference type="Pfam" id="PF13531">
    <property type="entry name" value="SBP_bac_11"/>
    <property type="match status" value="1"/>
</dbReference>
<dbReference type="EMBL" id="QJKK01000003">
    <property type="protein sequence ID" value="RAL25781.1"/>
    <property type="molecule type" value="Genomic_DNA"/>
</dbReference>
<dbReference type="PANTHER" id="PTHR30632">
    <property type="entry name" value="MOLYBDATE-BINDING PERIPLASMIC PROTEIN"/>
    <property type="match status" value="1"/>
</dbReference>
<protein>
    <submittedName>
        <fullName evidence="7">Molybdate ABC transporter substrate-binding protein</fullName>
    </submittedName>
</protein>
<feature type="binding site" evidence="5">
    <location>
        <position position="44"/>
    </location>
    <ligand>
        <name>molybdate</name>
        <dbReference type="ChEBI" id="CHEBI:36264"/>
    </ligand>
</feature>
<keyword evidence="3 5" id="KW-0479">Metal-binding</keyword>
<evidence type="ECO:0000313" key="8">
    <source>
        <dbReference type="Proteomes" id="UP000251213"/>
    </source>
</evidence>
<dbReference type="PROSITE" id="PS51257">
    <property type="entry name" value="PROKAR_LIPOPROTEIN"/>
    <property type="match status" value="1"/>
</dbReference>
<evidence type="ECO:0000256" key="4">
    <source>
        <dbReference type="ARBA" id="ARBA00022729"/>
    </source>
</evidence>
<evidence type="ECO:0000256" key="1">
    <source>
        <dbReference type="ARBA" id="ARBA00009175"/>
    </source>
</evidence>
<evidence type="ECO:0000313" key="7">
    <source>
        <dbReference type="EMBL" id="RAL25781.1"/>
    </source>
</evidence>
<keyword evidence="2 5" id="KW-0500">Molybdenum</keyword>
<dbReference type="Gene3D" id="3.40.190.10">
    <property type="entry name" value="Periplasmic binding protein-like II"/>
    <property type="match status" value="2"/>
</dbReference>
<evidence type="ECO:0000256" key="5">
    <source>
        <dbReference type="PIRSR" id="PIRSR004846-1"/>
    </source>
</evidence>
<sequence>MKKLSLLWMSILLIFTLISCSVSSTHSDKKYSTKVELRISAAASLTDALNELKAIYEKKHSNIRLIYNFGGSGKLAKQIEQGAPIDIFLSASKKDMDDLQSKDLLINSSRIDFTKNELVLITKKDSPFVATSFEQIKWDSIKHFAIGEPESVPAGRYAKETLQKLNLWDKLKNKLVMASNVRQVLTYVESGNADLGVIYMSDAKVAKHIKILAEAHPKWHKPIVYPGAMIKESTHSKEAQAFLSYLASEEAKKVLLKYGFK</sequence>
<dbReference type="AlphaFoldDB" id="A0A364K643"/>
<evidence type="ECO:0000256" key="3">
    <source>
        <dbReference type="ARBA" id="ARBA00022723"/>
    </source>
</evidence>
<dbReference type="OrthoDB" id="9785015at2"/>
<organism evidence="7 8">
    <name type="scientific">Thermoflavimicrobium daqui</name>
    <dbReference type="NCBI Taxonomy" id="2137476"/>
    <lineage>
        <taxon>Bacteria</taxon>
        <taxon>Bacillati</taxon>
        <taxon>Bacillota</taxon>
        <taxon>Bacilli</taxon>
        <taxon>Bacillales</taxon>
        <taxon>Thermoactinomycetaceae</taxon>
        <taxon>Thermoflavimicrobium</taxon>
    </lineage>
</organism>
<dbReference type="GO" id="GO:0015689">
    <property type="term" value="P:molybdate ion transport"/>
    <property type="evidence" value="ECO:0007669"/>
    <property type="project" value="InterPro"/>
</dbReference>
<feature type="binding site" evidence="5">
    <location>
        <position position="154"/>
    </location>
    <ligand>
        <name>molybdate</name>
        <dbReference type="ChEBI" id="CHEBI:36264"/>
    </ligand>
</feature>
<accession>A0A364K643</accession>
<feature type="binding site" evidence="5">
    <location>
        <position position="199"/>
    </location>
    <ligand>
        <name>molybdate</name>
        <dbReference type="ChEBI" id="CHEBI:36264"/>
    </ligand>
</feature>
<gene>
    <name evidence="7" type="primary">modA</name>
    <name evidence="7" type="ORF">DL897_06815</name>
</gene>
<evidence type="ECO:0000256" key="2">
    <source>
        <dbReference type="ARBA" id="ARBA00022505"/>
    </source>
</evidence>
<feature type="chain" id="PRO_5038991043" evidence="6">
    <location>
        <begin position="25"/>
        <end position="261"/>
    </location>
</feature>
<dbReference type="PANTHER" id="PTHR30632:SF0">
    <property type="entry name" value="SULFATE-BINDING PROTEIN"/>
    <property type="match status" value="1"/>
</dbReference>
<feature type="binding site" evidence="5">
    <location>
        <position position="72"/>
    </location>
    <ligand>
        <name>molybdate</name>
        <dbReference type="ChEBI" id="CHEBI:36264"/>
    </ligand>
</feature>
<dbReference type="RefSeq" id="WP_113658395.1">
    <property type="nucleotide sequence ID" value="NZ_KZ845665.1"/>
</dbReference>
<dbReference type="NCBIfam" id="TIGR01256">
    <property type="entry name" value="modA"/>
    <property type="match status" value="1"/>
</dbReference>
<proteinExistence type="inferred from homology"/>
<dbReference type="GO" id="GO:1901359">
    <property type="term" value="F:tungstate binding"/>
    <property type="evidence" value="ECO:0007669"/>
    <property type="project" value="UniProtKB-ARBA"/>
</dbReference>
<dbReference type="SUPFAM" id="SSF53850">
    <property type="entry name" value="Periplasmic binding protein-like II"/>
    <property type="match status" value="1"/>
</dbReference>
<dbReference type="CDD" id="cd13537">
    <property type="entry name" value="PBP2_YvgL_like"/>
    <property type="match status" value="1"/>
</dbReference>
<feature type="binding site" evidence="5">
    <location>
        <position position="181"/>
    </location>
    <ligand>
        <name>molybdate</name>
        <dbReference type="ChEBI" id="CHEBI:36264"/>
    </ligand>
</feature>
<dbReference type="Proteomes" id="UP000251213">
    <property type="component" value="Unassembled WGS sequence"/>
</dbReference>
<comment type="caution">
    <text evidence="7">The sequence shown here is derived from an EMBL/GenBank/DDBJ whole genome shotgun (WGS) entry which is preliminary data.</text>
</comment>
<keyword evidence="8" id="KW-1185">Reference proteome</keyword>
<keyword evidence="4 6" id="KW-0732">Signal</keyword>
<dbReference type="GO" id="GO:0030973">
    <property type="term" value="F:molybdate ion binding"/>
    <property type="evidence" value="ECO:0007669"/>
    <property type="project" value="UniProtKB-ARBA"/>
</dbReference>
<dbReference type="GO" id="GO:0046872">
    <property type="term" value="F:metal ion binding"/>
    <property type="evidence" value="ECO:0007669"/>
    <property type="project" value="UniProtKB-KW"/>
</dbReference>
<name>A0A364K643_9BACL</name>
<dbReference type="InterPro" id="IPR050682">
    <property type="entry name" value="ModA/WtpA"/>
</dbReference>
<reference evidence="7 8" key="1">
    <citation type="submission" date="2018-06" db="EMBL/GenBank/DDBJ databases">
        <title>Thermoflavimicrobium daqus sp. nov., a thermophilic microbe isolated from Moutai-flavour Daqu.</title>
        <authorList>
            <person name="Wang X."/>
            <person name="Zhou H."/>
        </authorList>
    </citation>
    <scope>NUCLEOTIDE SEQUENCE [LARGE SCALE GENOMIC DNA]</scope>
    <source>
        <strain evidence="7 8">FBKL4.011</strain>
    </source>
</reference>
<dbReference type="PIRSF" id="PIRSF004846">
    <property type="entry name" value="ModA"/>
    <property type="match status" value="1"/>
</dbReference>
<evidence type="ECO:0000256" key="6">
    <source>
        <dbReference type="SAM" id="SignalP"/>
    </source>
</evidence>
<comment type="similarity">
    <text evidence="1">Belongs to the bacterial solute-binding protein ModA family.</text>
</comment>